<evidence type="ECO:0000256" key="1">
    <source>
        <dbReference type="SAM" id="MobiDB-lite"/>
    </source>
</evidence>
<evidence type="ECO:0008006" key="4">
    <source>
        <dbReference type="Google" id="ProtNLM"/>
    </source>
</evidence>
<protein>
    <recommendedName>
        <fullName evidence="4">Toprim domain-containing protein</fullName>
    </recommendedName>
</protein>
<proteinExistence type="predicted"/>
<gene>
    <name evidence="2" type="ORF">IEQ44_12470</name>
</gene>
<dbReference type="Proteomes" id="UP000756387">
    <property type="component" value="Unassembled WGS sequence"/>
</dbReference>
<accession>A0ABR9RV86</accession>
<name>A0ABR9RV86_9ACTN</name>
<reference evidence="2 3" key="1">
    <citation type="submission" date="2020-10" db="EMBL/GenBank/DDBJ databases">
        <title>Nocardioides sp. isolated from sludge.</title>
        <authorList>
            <person name="Zhang X."/>
        </authorList>
    </citation>
    <scope>NUCLEOTIDE SEQUENCE [LARGE SCALE GENOMIC DNA]</scope>
    <source>
        <strain evidence="2 3">Y6</strain>
    </source>
</reference>
<dbReference type="EMBL" id="JADCSA010000012">
    <property type="protein sequence ID" value="MBE7325467.1"/>
    <property type="molecule type" value="Genomic_DNA"/>
</dbReference>
<sequence length="207" mass="22244">MDDEEPPRPPPPLLADARLLRHVGPHHACPFRAYACTPVAGPYRAPRGSFTPSPRRRGEVSPTRNIAEAPRSHPGRTLERVADTQARRHRTPDRRALTMMFSAKAVFTERRTGIATAVACATGQGMALMGLRTVPGWNGMLVDEILLATPGGWDVARLETFLLASGAATVSVTPTDAEGRTVSEAAERRARLAHPAGAGRAWMAQAS</sequence>
<keyword evidence="3" id="KW-1185">Reference proteome</keyword>
<evidence type="ECO:0000313" key="3">
    <source>
        <dbReference type="Proteomes" id="UP000756387"/>
    </source>
</evidence>
<feature type="region of interest" description="Disordered" evidence="1">
    <location>
        <begin position="43"/>
        <end position="75"/>
    </location>
</feature>
<organism evidence="2 3">
    <name type="scientific">Nocardioides malaquae</name>
    <dbReference type="NCBI Taxonomy" id="2773426"/>
    <lineage>
        <taxon>Bacteria</taxon>
        <taxon>Bacillati</taxon>
        <taxon>Actinomycetota</taxon>
        <taxon>Actinomycetes</taxon>
        <taxon>Propionibacteriales</taxon>
        <taxon>Nocardioidaceae</taxon>
        <taxon>Nocardioides</taxon>
    </lineage>
</organism>
<evidence type="ECO:0000313" key="2">
    <source>
        <dbReference type="EMBL" id="MBE7325467.1"/>
    </source>
</evidence>
<comment type="caution">
    <text evidence="2">The sequence shown here is derived from an EMBL/GenBank/DDBJ whole genome shotgun (WGS) entry which is preliminary data.</text>
</comment>
<dbReference type="RefSeq" id="WP_193638789.1">
    <property type="nucleotide sequence ID" value="NZ_JADCSA010000012.1"/>
</dbReference>